<feature type="transmembrane region" description="Helical" evidence="5">
    <location>
        <begin position="248"/>
        <end position="270"/>
    </location>
</feature>
<gene>
    <name evidence="8" type="primary">RARRES3_3</name>
    <name evidence="8" type="ORF">N1851_024488</name>
</gene>
<feature type="domain" description="LRAT" evidence="7">
    <location>
        <begin position="123"/>
        <end position="241"/>
    </location>
</feature>
<dbReference type="Pfam" id="PF04970">
    <property type="entry name" value="LRAT"/>
    <property type="match status" value="2"/>
</dbReference>
<reference evidence="8" key="1">
    <citation type="journal article" date="2023" name="Front. Mar. Sci.">
        <title>A new Merluccius polli reference genome to investigate the effects of global change in West African waters.</title>
        <authorList>
            <person name="Mateo J.L."/>
            <person name="Blanco-Fernandez C."/>
            <person name="Garcia-Vazquez E."/>
            <person name="Machado-Schiaffino G."/>
        </authorList>
    </citation>
    <scope>NUCLEOTIDE SEQUENCE</scope>
    <source>
        <strain evidence="8">C29</strain>
        <tissue evidence="8">Fin</tissue>
    </source>
</reference>
<keyword evidence="6" id="KW-0732">Signal</keyword>
<keyword evidence="5" id="KW-0812">Transmembrane</keyword>
<dbReference type="PANTHER" id="PTHR13943">
    <property type="entry name" value="HRAS-LIKE SUPPRESSOR - RELATED"/>
    <property type="match status" value="1"/>
</dbReference>
<feature type="chain" id="PRO_5041203516" evidence="6">
    <location>
        <begin position="21"/>
        <end position="281"/>
    </location>
</feature>
<evidence type="ECO:0000313" key="8">
    <source>
        <dbReference type="EMBL" id="KAK0138973.1"/>
    </source>
</evidence>
<dbReference type="InterPro" id="IPR051496">
    <property type="entry name" value="H-rev107_PLA/AT"/>
</dbReference>
<organism evidence="8 9">
    <name type="scientific">Merluccius polli</name>
    <name type="common">Benguela hake</name>
    <name type="synonym">Merluccius cadenati</name>
    <dbReference type="NCBI Taxonomy" id="89951"/>
    <lineage>
        <taxon>Eukaryota</taxon>
        <taxon>Metazoa</taxon>
        <taxon>Chordata</taxon>
        <taxon>Craniata</taxon>
        <taxon>Vertebrata</taxon>
        <taxon>Euteleostomi</taxon>
        <taxon>Actinopterygii</taxon>
        <taxon>Neopterygii</taxon>
        <taxon>Teleostei</taxon>
        <taxon>Neoteleostei</taxon>
        <taxon>Acanthomorphata</taxon>
        <taxon>Zeiogadaria</taxon>
        <taxon>Gadariae</taxon>
        <taxon>Gadiformes</taxon>
        <taxon>Gadoidei</taxon>
        <taxon>Merlucciidae</taxon>
        <taxon>Merluccius</taxon>
    </lineage>
</organism>
<dbReference type="GO" id="GO:0070292">
    <property type="term" value="P:N-acylphosphatidylethanolamine metabolic process"/>
    <property type="evidence" value="ECO:0007669"/>
    <property type="project" value="TreeGrafter"/>
</dbReference>
<evidence type="ECO:0000313" key="9">
    <source>
        <dbReference type="Proteomes" id="UP001174136"/>
    </source>
</evidence>
<dbReference type="EMBL" id="JAOPHQ010004557">
    <property type="protein sequence ID" value="KAK0138973.1"/>
    <property type="molecule type" value="Genomic_DNA"/>
</dbReference>
<evidence type="ECO:0000256" key="5">
    <source>
        <dbReference type="SAM" id="Phobius"/>
    </source>
</evidence>
<keyword evidence="8" id="KW-0675">Receptor</keyword>
<dbReference type="PROSITE" id="PS51934">
    <property type="entry name" value="LRAT"/>
    <property type="match status" value="2"/>
</dbReference>
<dbReference type="GO" id="GO:0008970">
    <property type="term" value="F:phospholipase A1 activity"/>
    <property type="evidence" value="ECO:0007669"/>
    <property type="project" value="TreeGrafter"/>
</dbReference>
<keyword evidence="3" id="KW-0378">Hydrolase</keyword>
<keyword evidence="9" id="KW-1185">Reference proteome</keyword>
<evidence type="ECO:0000256" key="3">
    <source>
        <dbReference type="ARBA" id="ARBA00022801"/>
    </source>
</evidence>
<dbReference type="Proteomes" id="UP001174136">
    <property type="component" value="Unassembled WGS sequence"/>
</dbReference>
<dbReference type="GO" id="GO:0016410">
    <property type="term" value="F:N-acyltransferase activity"/>
    <property type="evidence" value="ECO:0007669"/>
    <property type="project" value="TreeGrafter"/>
</dbReference>
<dbReference type="InterPro" id="IPR007053">
    <property type="entry name" value="LRAT_dom"/>
</dbReference>
<evidence type="ECO:0000256" key="4">
    <source>
        <dbReference type="ARBA" id="ARBA00023098"/>
    </source>
</evidence>
<dbReference type="Gene3D" id="3.90.1720.10">
    <property type="entry name" value="endopeptidase domain like (from Nostoc punctiforme)"/>
    <property type="match status" value="2"/>
</dbReference>
<proteinExistence type="inferred from homology"/>
<feature type="transmembrane region" description="Helical" evidence="5">
    <location>
        <begin position="116"/>
        <end position="145"/>
    </location>
</feature>
<keyword evidence="2" id="KW-0808">Transferase</keyword>
<comment type="similarity">
    <text evidence="1">Belongs to the H-rev107 family.</text>
</comment>
<evidence type="ECO:0000256" key="1">
    <source>
        <dbReference type="ARBA" id="ARBA00007824"/>
    </source>
</evidence>
<accession>A0AA47MER9</accession>
<protein>
    <submittedName>
        <fullName evidence="8">Retinoic acid receptor responder protein 3</fullName>
    </submittedName>
</protein>
<dbReference type="PANTHER" id="PTHR13943:SF31">
    <property type="entry name" value="PHOSPHOLIPASE A AND ACYLTRANSFERASE 3"/>
    <property type="match status" value="1"/>
</dbReference>
<evidence type="ECO:0000256" key="2">
    <source>
        <dbReference type="ARBA" id="ARBA00022679"/>
    </source>
</evidence>
<evidence type="ECO:0000256" key="6">
    <source>
        <dbReference type="SAM" id="SignalP"/>
    </source>
</evidence>
<keyword evidence="5" id="KW-0472">Membrane</keyword>
<keyword evidence="4" id="KW-0443">Lipid metabolism</keyword>
<dbReference type="GO" id="GO:0004623">
    <property type="term" value="F:phospholipase A2 activity"/>
    <property type="evidence" value="ECO:0007669"/>
    <property type="project" value="TreeGrafter"/>
</dbReference>
<comment type="caution">
    <text evidence="8">The sequence shown here is derived from an EMBL/GenBank/DDBJ whole genome shotgun (WGS) entry which is preliminary data.</text>
</comment>
<dbReference type="GO" id="GO:0005737">
    <property type="term" value="C:cytoplasm"/>
    <property type="evidence" value="ECO:0007669"/>
    <property type="project" value="TreeGrafter"/>
</dbReference>
<feature type="signal peptide" evidence="6">
    <location>
        <begin position="1"/>
        <end position="20"/>
    </location>
</feature>
<keyword evidence="5" id="KW-1133">Transmembrane helix</keyword>
<sequence>MPFMLSFTALFLLSYCPTVAEVPGAGANSIMSVFSESALVKQDELWDVVGTDKWQINNTLDDRYKPRPAHVVVSEARASVGRQMPYCVFRGNCEHFATELRYGKAQSRQVRKAGEVALAAGGAVVLGLGLVALVGAIFGGTLFLLSYGPTVAEVPGAGANSMMSVFSESALVKQDELWDVVGTDKWQVNNILDDEYEPRPAHVVVREARASVGRQMPYCVFRRNCEHFVTDLRYGKAQSRQVRKAGEVALAAGGAVMLGLGLVALVGAIFGGSSKEKKNTQ</sequence>
<evidence type="ECO:0000259" key="7">
    <source>
        <dbReference type="PROSITE" id="PS51934"/>
    </source>
</evidence>
<name>A0AA47MER9_MERPO</name>
<dbReference type="AlphaFoldDB" id="A0AA47MER9"/>
<feature type="domain" description="LRAT" evidence="7">
    <location>
        <begin position="1"/>
        <end position="109"/>
    </location>
</feature>